<protein>
    <submittedName>
        <fullName evidence="1">Uncharacterized protein</fullName>
    </submittedName>
</protein>
<name>A0AAD9P6H0_RIDPI</name>
<sequence>MCRLGSSVNYILNDILSSSLRFTSRVRKHWNKLLYVNI</sequence>
<dbReference type="Proteomes" id="UP001209878">
    <property type="component" value="Unassembled WGS sequence"/>
</dbReference>
<dbReference type="EMBL" id="JAODUO010000114">
    <property type="protein sequence ID" value="KAK2189074.1"/>
    <property type="molecule type" value="Genomic_DNA"/>
</dbReference>
<gene>
    <name evidence="1" type="ORF">NP493_115g03048</name>
</gene>
<evidence type="ECO:0000313" key="2">
    <source>
        <dbReference type="Proteomes" id="UP001209878"/>
    </source>
</evidence>
<proteinExistence type="predicted"/>
<comment type="caution">
    <text evidence="1">The sequence shown here is derived from an EMBL/GenBank/DDBJ whole genome shotgun (WGS) entry which is preliminary data.</text>
</comment>
<reference evidence="1" key="1">
    <citation type="journal article" date="2023" name="Mol. Biol. Evol.">
        <title>Third-Generation Sequencing Reveals the Adaptive Role of the Epigenome in Three Deep-Sea Polychaetes.</title>
        <authorList>
            <person name="Perez M."/>
            <person name="Aroh O."/>
            <person name="Sun Y."/>
            <person name="Lan Y."/>
            <person name="Juniper S.K."/>
            <person name="Young C.R."/>
            <person name="Angers B."/>
            <person name="Qian P.Y."/>
        </authorList>
    </citation>
    <scope>NUCLEOTIDE SEQUENCE</scope>
    <source>
        <strain evidence="1">R07B-5</strain>
    </source>
</reference>
<dbReference type="AlphaFoldDB" id="A0AAD9P6H0"/>
<accession>A0AAD9P6H0</accession>
<organism evidence="1 2">
    <name type="scientific">Ridgeia piscesae</name>
    <name type="common">Tubeworm</name>
    <dbReference type="NCBI Taxonomy" id="27915"/>
    <lineage>
        <taxon>Eukaryota</taxon>
        <taxon>Metazoa</taxon>
        <taxon>Spiralia</taxon>
        <taxon>Lophotrochozoa</taxon>
        <taxon>Annelida</taxon>
        <taxon>Polychaeta</taxon>
        <taxon>Sedentaria</taxon>
        <taxon>Canalipalpata</taxon>
        <taxon>Sabellida</taxon>
        <taxon>Siboglinidae</taxon>
        <taxon>Ridgeia</taxon>
    </lineage>
</organism>
<evidence type="ECO:0000313" key="1">
    <source>
        <dbReference type="EMBL" id="KAK2189074.1"/>
    </source>
</evidence>
<keyword evidence="2" id="KW-1185">Reference proteome</keyword>